<dbReference type="AlphaFoldDB" id="A0AAJ0HCJ4"/>
<name>A0AAJ0HCJ4_9PEZI</name>
<dbReference type="InterPro" id="IPR053216">
    <property type="entry name" value="Appressorial_penetr-assoc"/>
</dbReference>
<keyword evidence="2" id="KW-1185">Reference proteome</keyword>
<reference evidence="1" key="2">
    <citation type="submission" date="2023-06" db="EMBL/GenBank/DDBJ databases">
        <authorList>
            <consortium name="Lawrence Berkeley National Laboratory"/>
            <person name="Haridas S."/>
            <person name="Hensen N."/>
            <person name="Bonometti L."/>
            <person name="Westerberg I."/>
            <person name="Brannstrom I.O."/>
            <person name="Guillou S."/>
            <person name="Cros-Aarteil S."/>
            <person name="Calhoun S."/>
            <person name="Kuo A."/>
            <person name="Mondo S."/>
            <person name="Pangilinan J."/>
            <person name="Riley R."/>
            <person name="Labutti K."/>
            <person name="Andreopoulos B."/>
            <person name="Lipzen A."/>
            <person name="Chen C."/>
            <person name="Yanf M."/>
            <person name="Daum C."/>
            <person name="Ng V."/>
            <person name="Clum A."/>
            <person name="Steindorff A."/>
            <person name="Ohm R."/>
            <person name="Martin F."/>
            <person name="Silar P."/>
            <person name="Natvig D."/>
            <person name="Lalanne C."/>
            <person name="Gautier V."/>
            <person name="Ament-Velasquez S.L."/>
            <person name="Kruys A."/>
            <person name="Hutchinson M.I."/>
            <person name="Powell A.J."/>
            <person name="Barry K."/>
            <person name="Miller A.N."/>
            <person name="Grigoriev I.V."/>
            <person name="Debuchy R."/>
            <person name="Gladieux P."/>
            <person name="Thoren M.H."/>
            <person name="Johannesson H."/>
        </authorList>
    </citation>
    <scope>NUCLEOTIDE SEQUENCE</scope>
    <source>
        <strain evidence="1">CBS 955.72</strain>
    </source>
</reference>
<dbReference type="PANTHER" id="PTHR34587:SF2">
    <property type="entry name" value="G-PROTEIN COUPLED RECEPTORS FAMILY 1 PROFILE DOMAIN-CONTAINING PROTEIN"/>
    <property type="match status" value="1"/>
</dbReference>
<dbReference type="PANTHER" id="PTHR34587">
    <property type="entry name" value="VWFA DOMAIN-CONTAINING PROTEIN"/>
    <property type="match status" value="1"/>
</dbReference>
<protein>
    <submittedName>
        <fullName evidence="1">Uncharacterized protein</fullName>
    </submittedName>
</protein>
<evidence type="ECO:0000313" key="1">
    <source>
        <dbReference type="EMBL" id="KAK3346845.1"/>
    </source>
</evidence>
<reference evidence="1" key="1">
    <citation type="journal article" date="2023" name="Mol. Phylogenet. Evol.">
        <title>Genome-scale phylogeny and comparative genomics of the fungal order Sordariales.</title>
        <authorList>
            <person name="Hensen N."/>
            <person name="Bonometti L."/>
            <person name="Westerberg I."/>
            <person name="Brannstrom I.O."/>
            <person name="Guillou S."/>
            <person name="Cros-Aarteil S."/>
            <person name="Calhoun S."/>
            <person name="Haridas S."/>
            <person name="Kuo A."/>
            <person name="Mondo S."/>
            <person name="Pangilinan J."/>
            <person name="Riley R."/>
            <person name="LaButti K."/>
            <person name="Andreopoulos B."/>
            <person name="Lipzen A."/>
            <person name="Chen C."/>
            <person name="Yan M."/>
            <person name="Daum C."/>
            <person name="Ng V."/>
            <person name="Clum A."/>
            <person name="Steindorff A."/>
            <person name="Ohm R.A."/>
            <person name="Martin F."/>
            <person name="Silar P."/>
            <person name="Natvig D.O."/>
            <person name="Lalanne C."/>
            <person name="Gautier V."/>
            <person name="Ament-Velasquez S.L."/>
            <person name="Kruys A."/>
            <person name="Hutchinson M.I."/>
            <person name="Powell A.J."/>
            <person name="Barry K."/>
            <person name="Miller A.N."/>
            <person name="Grigoriev I.V."/>
            <person name="Debuchy R."/>
            <person name="Gladieux P."/>
            <person name="Hiltunen Thoren M."/>
            <person name="Johannesson H."/>
        </authorList>
    </citation>
    <scope>NUCLEOTIDE SEQUENCE</scope>
    <source>
        <strain evidence="1">CBS 955.72</strain>
    </source>
</reference>
<accession>A0AAJ0HCJ4</accession>
<organism evidence="1 2">
    <name type="scientific">Lasiosphaeria hispida</name>
    <dbReference type="NCBI Taxonomy" id="260671"/>
    <lineage>
        <taxon>Eukaryota</taxon>
        <taxon>Fungi</taxon>
        <taxon>Dikarya</taxon>
        <taxon>Ascomycota</taxon>
        <taxon>Pezizomycotina</taxon>
        <taxon>Sordariomycetes</taxon>
        <taxon>Sordariomycetidae</taxon>
        <taxon>Sordariales</taxon>
        <taxon>Lasiosphaeriaceae</taxon>
        <taxon>Lasiosphaeria</taxon>
    </lineage>
</organism>
<dbReference type="Proteomes" id="UP001275084">
    <property type="component" value="Unassembled WGS sequence"/>
</dbReference>
<comment type="caution">
    <text evidence="1">The sequence shown here is derived from an EMBL/GenBank/DDBJ whole genome shotgun (WGS) entry which is preliminary data.</text>
</comment>
<sequence>MARYVPEAPQATCLSPEALQCASALTGQENGTAGMGSGQAKSETDTANFINFCAGQQLTNGKQVANGSCNGIPMGRIPASKNMISAIITEPGPGDKLLANVTFEVTIQTRNLHAGFQANPAATYYAAPQDLDAEGYVMGHCHVVIEEIDDLRSNAAPDPTDFVFFRGINDAGDGRGLLRAQVPGGLPRGTYRACTMVAARNHQPVVMPVAQRGAQNDCVRFVVGAGEK</sequence>
<gene>
    <name evidence="1" type="ORF">B0T25DRAFT_592872</name>
</gene>
<proteinExistence type="predicted"/>
<dbReference type="EMBL" id="JAUIQD010000006">
    <property type="protein sequence ID" value="KAK3346845.1"/>
    <property type="molecule type" value="Genomic_DNA"/>
</dbReference>
<evidence type="ECO:0000313" key="2">
    <source>
        <dbReference type="Proteomes" id="UP001275084"/>
    </source>
</evidence>